<accession>A0A2B7ZQG8</accession>
<dbReference type="Pfam" id="PF00326">
    <property type="entry name" value="Peptidase_S9"/>
    <property type="match status" value="1"/>
</dbReference>
<organism evidence="17 18">
    <name type="scientific">[Emmonsia] crescens</name>
    <dbReference type="NCBI Taxonomy" id="73230"/>
    <lineage>
        <taxon>Eukaryota</taxon>
        <taxon>Fungi</taxon>
        <taxon>Dikarya</taxon>
        <taxon>Ascomycota</taxon>
        <taxon>Pezizomycotina</taxon>
        <taxon>Eurotiomycetes</taxon>
        <taxon>Eurotiomycetidae</taxon>
        <taxon>Onygenales</taxon>
        <taxon>Ajellomycetaceae</taxon>
        <taxon>Emergomyces</taxon>
    </lineage>
</organism>
<dbReference type="Gene3D" id="1.10.10.10">
    <property type="entry name" value="Winged helix-like DNA-binding domain superfamily/Winged helix DNA-binding domain"/>
    <property type="match status" value="2"/>
</dbReference>
<keyword evidence="8 17" id="KW-0347">Helicase</keyword>
<dbReference type="InterPro" id="IPR036390">
    <property type="entry name" value="WH_DNA-bd_sf"/>
</dbReference>
<dbReference type="InterPro" id="IPR001375">
    <property type="entry name" value="Peptidase_S9_cat"/>
</dbReference>
<dbReference type="SMART" id="SM00973">
    <property type="entry name" value="Sec63"/>
    <property type="match status" value="2"/>
</dbReference>
<feature type="region of interest" description="Disordered" evidence="14">
    <location>
        <begin position="245"/>
        <end position="264"/>
    </location>
</feature>
<dbReference type="InterPro" id="IPR035892">
    <property type="entry name" value="C2_domain_sf"/>
</dbReference>
<feature type="domain" description="Helicase ATP-binding" evidence="15">
    <location>
        <begin position="1403"/>
        <end position="1579"/>
    </location>
</feature>
<gene>
    <name evidence="17" type="ORF">GX50_01948</name>
</gene>
<dbReference type="FunFam" id="1.10.3380.10:FF:000001">
    <property type="entry name" value="U5 small nuclear ribonucleoprotein helicase"/>
    <property type="match status" value="1"/>
</dbReference>
<dbReference type="SMART" id="SM00490">
    <property type="entry name" value="HELICc"/>
    <property type="match status" value="2"/>
</dbReference>
<keyword evidence="7" id="KW-0378">Hydrolase</keyword>
<dbReference type="GO" id="GO:0006508">
    <property type="term" value="P:proteolysis"/>
    <property type="evidence" value="ECO:0007669"/>
    <property type="project" value="UniProtKB-KW"/>
</dbReference>
<evidence type="ECO:0000256" key="8">
    <source>
        <dbReference type="ARBA" id="ARBA00022806"/>
    </source>
</evidence>
<dbReference type="GO" id="GO:0003678">
    <property type="term" value="F:DNA helicase activity"/>
    <property type="evidence" value="ECO:0007669"/>
    <property type="project" value="TreeGrafter"/>
</dbReference>
<dbReference type="FunFam" id="1.10.10.10:FF:000012">
    <property type="entry name" value="U5 small nuclear ribonucleoprotein helicase"/>
    <property type="match status" value="1"/>
</dbReference>
<feature type="domain" description="Helicase ATP-binding" evidence="15">
    <location>
        <begin position="552"/>
        <end position="736"/>
    </location>
</feature>
<dbReference type="FunFam" id="1.10.150.20:FF:000004">
    <property type="entry name" value="U5 small nuclear ribonucleoprotein helicase"/>
    <property type="match status" value="1"/>
</dbReference>
<dbReference type="FunFam" id="3.40.50.300:FF:000102">
    <property type="entry name" value="RNA helicase, activating signal cointegrator 1"/>
    <property type="match status" value="1"/>
</dbReference>
<evidence type="ECO:0000259" key="16">
    <source>
        <dbReference type="PROSITE" id="PS51194"/>
    </source>
</evidence>
<evidence type="ECO:0000256" key="2">
    <source>
        <dbReference type="ARBA" id="ARBA00010040"/>
    </source>
</evidence>
<dbReference type="Gene3D" id="1.10.150.20">
    <property type="entry name" value="5' to 3' exonuclease, C-terminal subdomain"/>
    <property type="match status" value="2"/>
</dbReference>
<dbReference type="GO" id="GO:0000712">
    <property type="term" value="P:resolution of meiotic recombination intermediates"/>
    <property type="evidence" value="ECO:0007669"/>
    <property type="project" value="TreeGrafter"/>
</dbReference>
<dbReference type="SUPFAM" id="SSF81296">
    <property type="entry name" value="E set domains"/>
    <property type="match status" value="1"/>
</dbReference>
<comment type="caution">
    <text evidence="17">The sequence shown here is derived from an EMBL/GenBank/DDBJ whole genome shotgun (WGS) entry which is preliminary data.</text>
</comment>
<dbReference type="VEuPathDB" id="FungiDB:EMCG_07645"/>
<feature type="domain" description="Helicase C-terminal" evidence="16">
    <location>
        <begin position="775"/>
        <end position="983"/>
    </location>
</feature>
<protein>
    <recommendedName>
        <fullName evidence="3">RNA helicase</fullName>
        <ecNumber evidence="3">3.6.4.13</ecNumber>
    </recommendedName>
    <alternativeName>
        <fullName evidence="12">Dipeptidyl-peptidase V</fullName>
    </alternativeName>
</protein>
<evidence type="ECO:0000256" key="13">
    <source>
        <dbReference type="ARBA" id="ARBA00047984"/>
    </source>
</evidence>
<dbReference type="SMART" id="SM00382">
    <property type="entry name" value="AAA"/>
    <property type="match status" value="2"/>
</dbReference>
<dbReference type="GO" id="GO:0005524">
    <property type="term" value="F:ATP binding"/>
    <property type="evidence" value="ECO:0007669"/>
    <property type="project" value="UniProtKB-KW"/>
</dbReference>
<keyword evidence="5" id="KW-0677">Repeat</keyword>
<evidence type="ECO:0000256" key="4">
    <source>
        <dbReference type="ARBA" id="ARBA00022670"/>
    </source>
</evidence>
<dbReference type="Pfam" id="PF21188">
    <property type="entry name" value="BRR2_plug"/>
    <property type="match status" value="1"/>
</dbReference>
<evidence type="ECO:0000256" key="12">
    <source>
        <dbReference type="ARBA" id="ARBA00032829"/>
    </source>
</evidence>
<dbReference type="Pfam" id="PF00270">
    <property type="entry name" value="DEAD"/>
    <property type="match status" value="2"/>
</dbReference>
<dbReference type="InterPro" id="IPR036388">
    <property type="entry name" value="WH-like_DNA-bd_sf"/>
</dbReference>
<dbReference type="STRING" id="73230.A0A2B7ZQG8"/>
<keyword evidence="10" id="KW-0067">ATP-binding</keyword>
<evidence type="ECO:0000256" key="10">
    <source>
        <dbReference type="ARBA" id="ARBA00022840"/>
    </source>
</evidence>
<evidence type="ECO:0000259" key="15">
    <source>
        <dbReference type="PROSITE" id="PS51192"/>
    </source>
</evidence>
<dbReference type="FunFam" id="3.40.50.1820:FF:000028">
    <property type="entry name" value="S9 family peptidase"/>
    <property type="match status" value="1"/>
</dbReference>
<dbReference type="GO" id="GO:0008236">
    <property type="term" value="F:serine-type peptidase activity"/>
    <property type="evidence" value="ECO:0007669"/>
    <property type="project" value="UniProtKB-KW"/>
</dbReference>
<dbReference type="SUPFAM" id="SSF52540">
    <property type="entry name" value="P-loop containing nucleoside triphosphate hydrolases"/>
    <property type="match status" value="3"/>
</dbReference>
<dbReference type="FunFam" id="3.40.50.300:FF:000062">
    <property type="entry name" value="U5 small nuclear ribonucleoprotein helicase"/>
    <property type="match status" value="1"/>
</dbReference>
<dbReference type="EC" id="3.6.4.13" evidence="3"/>
<dbReference type="FunFam" id="2.60.40.150:FF:000004">
    <property type="entry name" value="RNA helicase, activating signal cointegrator 1"/>
    <property type="match status" value="1"/>
</dbReference>
<dbReference type="CDD" id="cd18021">
    <property type="entry name" value="DEXHc_Brr2_2"/>
    <property type="match status" value="1"/>
</dbReference>
<keyword evidence="9" id="KW-0720">Serine protease</keyword>
<feature type="region of interest" description="Disordered" evidence="14">
    <location>
        <begin position="200"/>
        <end position="220"/>
    </location>
</feature>
<dbReference type="FunFam" id="1.10.10.10:FF:000024">
    <property type="entry name" value="U5 small nuclear ribonucleoprotein helicase"/>
    <property type="match status" value="1"/>
</dbReference>
<dbReference type="GO" id="GO:0003724">
    <property type="term" value="F:RNA helicase activity"/>
    <property type="evidence" value="ECO:0007669"/>
    <property type="project" value="UniProtKB-EC"/>
</dbReference>
<reference evidence="17 18" key="1">
    <citation type="submission" date="2017-10" db="EMBL/GenBank/DDBJ databases">
        <title>Comparative genomics in systemic dimorphic fungi from Ajellomycetaceae.</title>
        <authorList>
            <person name="Munoz J.F."/>
            <person name="Mcewen J.G."/>
            <person name="Clay O.K."/>
            <person name="Cuomo C.A."/>
        </authorList>
    </citation>
    <scope>NUCLEOTIDE SEQUENCE [LARGE SCALE GENOMIC DNA]</scope>
    <source>
        <strain evidence="17 18">UAMH4076</strain>
    </source>
</reference>
<dbReference type="GO" id="GO:0003676">
    <property type="term" value="F:nucleic acid binding"/>
    <property type="evidence" value="ECO:0007669"/>
    <property type="project" value="InterPro"/>
</dbReference>
<dbReference type="PROSITE" id="PS51192">
    <property type="entry name" value="HELICASE_ATP_BIND_1"/>
    <property type="match status" value="2"/>
</dbReference>
<dbReference type="SUPFAM" id="SSF53474">
    <property type="entry name" value="alpha/beta-Hydrolases"/>
    <property type="match status" value="1"/>
</dbReference>
<keyword evidence="11" id="KW-0539">Nucleus</keyword>
<dbReference type="FunFam" id="3.40.50.300:FF:000254">
    <property type="entry name" value="U5 small nuclear ribonucleoprotein helicase"/>
    <property type="match status" value="1"/>
</dbReference>
<dbReference type="FunFam" id="3.40.50.300:FF:000368">
    <property type="entry name" value="U5 small nuclear ribonucleoprotein 200 kDa helicase"/>
    <property type="match status" value="1"/>
</dbReference>
<dbReference type="Proteomes" id="UP000226031">
    <property type="component" value="Unassembled WGS sequence"/>
</dbReference>
<dbReference type="VEuPathDB" id="FungiDB:EMCG_07644"/>
<dbReference type="InterPro" id="IPR041094">
    <property type="entry name" value="Brr2_helicase_PWI"/>
</dbReference>
<comment type="similarity">
    <text evidence="2">Belongs to the peptidase S9C family.</text>
</comment>
<dbReference type="Pfam" id="PF00271">
    <property type="entry name" value="Helicase_C"/>
    <property type="match status" value="1"/>
</dbReference>
<dbReference type="PANTHER" id="PTHR47961:SF4">
    <property type="entry name" value="ACTIVATING SIGNAL COINTEGRATOR 1 COMPLEX SUBUNIT 3"/>
    <property type="match status" value="1"/>
</dbReference>
<dbReference type="Pfam" id="PF23445">
    <property type="entry name" value="WHD_SNRNP200"/>
    <property type="match status" value="2"/>
</dbReference>
<dbReference type="GO" id="GO:0005682">
    <property type="term" value="C:U5 snRNP"/>
    <property type="evidence" value="ECO:0007669"/>
    <property type="project" value="UniProtKB-ARBA"/>
</dbReference>
<dbReference type="Gene3D" id="1.10.3380.10">
    <property type="entry name" value="Sec63 N-terminal domain-like domain"/>
    <property type="match status" value="2"/>
</dbReference>
<name>A0A2B7ZQG8_9EURO</name>
<dbReference type="Gene3D" id="3.40.50.300">
    <property type="entry name" value="P-loop containing nucleotide triphosphate hydrolases"/>
    <property type="match status" value="4"/>
</dbReference>
<dbReference type="FunFam" id="1.10.3380.10:FF:000005">
    <property type="entry name" value="Pre-mRNA splicing helicase, putative"/>
    <property type="match status" value="1"/>
</dbReference>
<dbReference type="InterPro" id="IPR048863">
    <property type="entry name" value="BRR2_plug"/>
</dbReference>
<dbReference type="CDD" id="cd18795">
    <property type="entry name" value="SF2_C_Ski2"/>
    <property type="match status" value="2"/>
</dbReference>
<evidence type="ECO:0000256" key="7">
    <source>
        <dbReference type="ARBA" id="ARBA00022801"/>
    </source>
</evidence>
<evidence type="ECO:0000256" key="11">
    <source>
        <dbReference type="ARBA" id="ARBA00023242"/>
    </source>
</evidence>
<keyword evidence="18" id="KW-1185">Reference proteome</keyword>
<dbReference type="InterPro" id="IPR001650">
    <property type="entry name" value="Helicase_C-like"/>
</dbReference>
<dbReference type="SMART" id="SM00487">
    <property type="entry name" value="DEXDc"/>
    <property type="match status" value="2"/>
</dbReference>
<evidence type="ECO:0000256" key="9">
    <source>
        <dbReference type="ARBA" id="ARBA00022825"/>
    </source>
</evidence>
<dbReference type="InterPro" id="IPR029058">
    <property type="entry name" value="AB_hydrolase_fold"/>
</dbReference>
<dbReference type="InterPro" id="IPR027417">
    <property type="entry name" value="P-loop_NTPase"/>
</dbReference>
<dbReference type="InterPro" id="IPR014756">
    <property type="entry name" value="Ig_E-set"/>
</dbReference>
<dbReference type="InterPro" id="IPR057842">
    <property type="entry name" value="WH_MER3"/>
</dbReference>
<evidence type="ECO:0000313" key="18">
    <source>
        <dbReference type="Proteomes" id="UP000226031"/>
    </source>
</evidence>
<dbReference type="InterPro" id="IPR011545">
    <property type="entry name" value="DEAD/DEAH_box_helicase_dom"/>
</dbReference>
<dbReference type="InterPro" id="IPR014001">
    <property type="entry name" value="Helicase_ATP-bd"/>
</dbReference>
<comment type="subcellular location">
    <subcellularLocation>
        <location evidence="1">Nucleus</location>
    </subcellularLocation>
</comment>
<dbReference type="Gene3D" id="3.40.50.1820">
    <property type="entry name" value="alpha/beta hydrolase"/>
    <property type="match status" value="1"/>
</dbReference>
<dbReference type="EMBL" id="PDND01000025">
    <property type="protein sequence ID" value="PGH35252.1"/>
    <property type="molecule type" value="Genomic_DNA"/>
</dbReference>
<evidence type="ECO:0000256" key="5">
    <source>
        <dbReference type="ARBA" id="ARBA00022737"/>
    </source>
</evidence>
<evidence type="ECO:0000256" key="1">
    <source>
        <dbReference type="ARBA" id="ARBA00004123"/>
    </source>
</evidence>
<dbReference type="InterPro" id="IPR004179">
    <property type="entry name" value="Sec63-dom"/>
</dbReference>
<dbReference type="InterPro" id="IPR003593">
    <property type="entry name" value="AAA+_ATPase"/>
</dbReference>
<dbReference type="InterPro" id="IPR050474">
    <property type="entry name" value="Hel308_SKI2-like"/>
</dbReference>
<evidence type="ECO:0000256" key="6">
    <source>
        <dbReference type="ARBA" id="ARBA00022741"/>
    </source>
</evidence>
<dbReference type="PANTHER" id="PTHR47961">
    <property type="entry name" value="DNA POLYMERASE THETA, PUTATIVE (AFU_ORTHOLOGUE AFUA_1G05260)-RELATED"/>
    <property type="match status" value="1"/>
</dbReference>
<dbReference type="FunFam" id="2.60.40.150:FF:000133">
    <property type="entry name" value="Pre-mRNA splicing helicase, putative"/>
    <property type="match status" value="1"/>
</dbReference>
<dbReference type="GO" id="GO:0000393">
    <property type="term" value="P:spliceosomal conformational changes to generate catalytic conformation"/>
    <property type="evidence" value="ECO:0007669"/>
    <property type="project" value="UniProtKB-ARBA"/>
</dbReference>
<dbReference type="FunFam" id="1.10.150.20:FF:000013">
    <property type="entry name" value="U5 small nuclear ribonucleoprotein kDa helicase"/>
    <property type="match status" value="1"/>
</dbReference>
<dbReference type="Gene3D" id="2.60.40.150">
    <property type="entry name" value="C2 domain"/>
    <property type="match status" value="2"/>
</dbReference>
<dbReference type="PROSITE" id="PS51194">
    <property type="entry name" value="HELICASE_CTER"/>
    <property type="match status" value="1"/>
</dbReference>
<evidence type="ECO:0000256" key="3">
    <source>
        <dbReference type="ARBA" id="ARBA00012552"/>
    </source>
</evidence>
<keyword evidence="6" id="KW-0547">Nucleotide-binding</keyword>
<dbReference type="CDD" id="cd18019">
    <property type="entry name" value="DEXHc_Brr2_1"/>
    <property type="match status" value="1"/>
</dbReference>
<dbReference type="SUPFAM" id="SSF46785">
    <property type="entry name" value="Winged helix' DNA-binding domain"/>
    <property type="match status" value="1"/>
</dbReference>
<dbReference type="Pfam" id="PF02889">
    <property type="entry name" value="Sec63"/>
    <property type="match status" value="2"/>
</dbReference>
<evidence type="ECO:0000256" key="14">
    <source>
        <dbReference type="SAM" id="MobiDB-lite"/>
    </source>
</evidence>
<comment type="catalytic activity">
    <reaction evidence="13">
        <text>ATP + H2O = ADP + phosphate + H(+)</text>
        <dbReference type="Rhea" id="RHEA:13065"/>
        <dbReference type="ChEBI" id="CHEBI:15377"/>
        <dbReference type="ChEBI" id="CHEBI:15378"/>
        <dbReference type="ChEBI" id="CHEBI:30616"/>
        <dbReference type="ChEBI" id="CHEBI:43474"/>
        <dbReference type="ChEBI" id="CHEBI:456216"/>
        <dbReference type="EC" id="3.6.4.13"/>
    </reaction>
</comment>
<sequence>MADPNNVSQYKYSAMSNLVLQADRRFVTRRTDEVTGDPESLAGRINIKDMGTRASEADATKIKKAPVAPKNVERGAIREGEDVLQREQRKRKRGEQAQQRGVGILSAADALIEGLKYRPRTPSTRATYDLILTMTANHLGDVSHEIIRSAADAVLELLNDENMKDFDKKKEIDDLLGSSMGAKEFNELVNLGKKITDYDAQDDDENMEGGADGIQGGEELDERQGVAVVFDESDEDEDNIAREVRDADEASDEEMSDEEDQPGVEEVATAGGAAAEMDEAGTPDEEIVIDGATEASRDDKTKDRAKLVPAREIDAYWLQREIGSIYSDAHIQQEKTQEALRMMGEKSEDGNERQLRDVENDLMELFDYDYPELVGKLITNRDRIVWVTKWRRTAEDADAKATLENEMIEAGHRDILDELHGKASRDAAADRPGRKMKLDLMDIDIPGPKPSEAESKPKDGVLMGGLQPKKLINLDNLVFDQGNHLMTNPNVKLPQGSTKRTFKGYEEIHVPAPKPKKDAGERLIPISDLPDWARPGFRNSQKLNRIQTKCFPMAFNDDGNMLVCAPTGSGKTNVAMLAMLREIGKNRNADTGEIMLDDFKIVYIAPLKALVQEQVGNFGERLKPYGIRVSELTGDRQLTKQQIADTQIIVTTPEKWDVITRKATDTSYTRLVRLIIIDEIHLLHDDRGPVLESIVSRTIRKIEQTGDPVRLIGLSATLPNYRDVGSFLRVDPINALFHFDGSYRPCPLKQEFIGVTEKKAIKQLKTMNDVCYTKVLEQVGTNKNQMLIFVHSRKETAKTARYIRDKAVEMETIGQILRSDAASRAILTEEADAVNDSALKDLMPYGFGIHHAGMSLADRTSVQELFADGSLQVLVCTATLAWGVNLPAHTVIIKGTQVYSPEKGSWVELSPQDVLQMLGRAGRPQYDTFGEGIIITSQAEMQYYLSLLNQQLPIESQLMSKLADNLNAEVVLGNVRNRDEGVEWLGYTYLFVRMLRSPGLYSVGTDYENDEALEQRRVDLIHSAATVLEKANLVKYEKKTGRLQSTELGRIASHYYITHSSMSTYNYHLQPMVSTIELFRIFALSDEFKYIPVRQDEKLELAKLLGRVPIPVKESIEEPHAKINVLLQAYISRLKLEGLALMADMVYVTQSAGRILRAIFEIALRKGWASVAKTALSLCKMAEKRMWPTMSPLRQFPSCPRDILQKSERIDVPWSTYFDLDPPRMGELLGIPKAGRVVCGLVEKFPRLDVQAQVQPVTRSMLRVELTITPNFTWDDDLHGVAESFWIIVEDCDGEDILFHDQFILRKEFAVTEMNEHLVEFTVPITEPMPPNYFISLVSDRWMHSETKIPVSFQKLILPERFPAHTPLLDMQRVPVKALKRAEYQKLYPHWDHFNKVQTQTFKSLFDTDDNVFLGAPTGSGKTVCAEFALLHHWSKSKPSKAVYIAPFQELIDQRVSDWQSRLSNLSGGKNILKLTGETTADLKILEQADLVLATPIQWDVLSRQWQRRKNVQAVGLFIADELHMLGGQGGYIYEVIVSRMHYIALQTERELRMIGLSVPLSNARDIGEWLGAKKHTVYNFSPHVRPVPLELHIQSYTIPHFPSLMLAMAKPAFASILQLSPDKPALLFVPTRKQTRSTALDLLAACIAADDEDRFLHADVEEISPLLKRIDEQALAESISHGIGYYHEALSNSDKRIVSHLFKIGAIQVMLASRDVCWEINFNAHLVIVMNTQFFDGREHRYIDYPISEILQMFGKASRPLEDKSGKGVLMVPAVKRDYYKKFLNEALPIESHLQIYLHDAFVTEISTKTIASTQDAVDWMTYTYFYRRLLANPSYYGLSDVSHEGLSTFLSELVENTLKELSEAKIIDLDEEDDTLSPLNAAMIAAYYNISFITMQTFLLSLTARTKLKGILEIVTSATEFETIQVRRHEEHILRRVYDRVPVKMSQPVYDSPHFKAFVLLQAHFSRMQLPIDLGKDQEVIVGKVLNLLSACVDVLSSEGHLNAMNAMEMSQMVVQAMWDRDSPLKQIPHFGPEAIKVANEFQIKDIFEFMEAMDPSENKDYATLVKRLGLDNKQLAQAAEFTNNKYPNIDLDFTVLDEGSITAGEPAYIDIKIERDVEEDEEVDTTVSAPFYPGKKMENWWLVVGEEKTNSLLATKRVTIGKKLQLKLEYIVPTPGEHDLTLFLMSDSYVGVDQDPSFKITAAEGMDEDDEEEEEVMLSAPRRSAAIPNASGTLLAYTQKTYSFESHTTTSELRVLDVSTGSSVLLTNSYRGFPQWLGDGDKLVWLKDEDNGSTSFIVGCGQRKEDPYVAGTVSGPVSDLKLITLSPGLVGFAVSAKANPDGSLYNPSTAEKPLSSGKLYTSLFVRHWDEYITPQKNAIWFGTLQKTSSSTEDKRSKYELSELKNLFKFIGWLNIESPIPPFGGTDHFDICPRGIVFVAKDPTLNQALHTKCDVYACIMDPRSWTQAVPISVKTLSLDRLNGAVTSPVLSPVTNTLAFLAMREDGYESDKNRIILIPDPFDSQAKQAEPVEIFATADGSGAWDLSPGSLTWGANDADLFVRVEDTGRGVVFRLPLADYTKTCTNQLSKLTHSGYVTSVAPASSKLFLTSTSLVENSVFSVIDLSKPDQQPTVICSSSRHGASLGLSPEQVTDIWWRGADDHPIHAWVIKPSNFDSKNKYPLCYLIHGGPQGAWSDQWNTRWNPAVFAEQGYVVIAPNPTGSTGYGQAFTDAIQNEWGGKPYEDIAKGFDYIEKELDYVDTSRAVALGASYGGFMMNWIQGQELGRKFKALVTHDGIFSTKFSLAAEELYFPIRDLKGVYWQVPENWDRWDPSLFLDKWATPHLIIHNELDYRLTIAEGLAAFNVLQMRGVPSAFLTFPDENHWVLKAENALVWYRTVLNWINKYAGLPPLLDKDGSDGFPVKNEEKIVGDMTKLAVTE</sequence>
<dbReference type="Pfam" id="PF18149">
    <property type="entry name" value="Helicase_PWI"/>
    <property type="match status" value="1"/>
</dbReference>
<feature type="compositionally biased region" description="Acidic residues" evidence="14">
    <location>
        <begin position="249"/>
        <end position="263"/>
    </location>
</feature>
<evidence type="ECO:0000313" key="17">
    <source>
        <dbReference type="EMBL" id="PGH35252.1"/>
    </source>
</evidence>
<keyword evidence="4" id="KW-0645">Protease</keyword>
<dbReference type="SUPFAM" id="SSF82171">
    <property type="entry name" value="DPP6 N-terminal domain-like"/>
    <property type="match status" value="1"/>
</dbReference>
<proteinExistence type="inferred from homology"/>
<dbReference type="SUPFAM" id="SSF158702">
    <property type="entry name" value="Sec63 N-terminal domain-like"/>
    <property type="match status" value="2"/>
</dbReference>